<dbReference type="EMBL" id="JFKB01000008">
    <property type="protein sequence ID" value="OSQ47463.1"/>
    <property type="molecule type" value="Genomic_DNA"/>
</dbReference>
<evidence type="ECO:0000313" key="15">
    <source>
        <dbReference type="EMBL" id="OSQ47463.1"/>
    </source>
</evidence>
<evidence type="ECO:0000256" key="7">
    <source>
        <dbReference type="ARBA" id="ARBA00022989"/>
    </source>
</evidence>
<dbReference type="Gene3D" id="3.30.450.350">
    <property type="entry name" value="CHASE domain"/>
    <property type="match status" value="1"/>
</dbReference>
<keyword evidence="4" id="KW-1003">Cell membrane</keyword>
<dbReference type="GO" id="GO:0005886">
    <property type="term" value="C:plasma membrane"/>
    <property type="evidence" value="ECO:0007669"/>
    <property type="project" value="UniProtKB-SubCell"/>
</dbReference>
<dbReference type="SUPFAM" id="SSF52172">
    <property type="entry name" value="CheY-like"/>
    <property type="match status" value="1"/>
</dbReference>
<dbReference type="InterPro" id="IPR004358">
    <property type="entry name" value="Sig_transdc_His_kin-like_C"/>
</dbReference>
<feature type="transmembrane region" description="Helical" evidence="11">
    <location>
        <begin position="151"/>
        <end position="171"/>
    </location>
</feature>
<dbReference type="GO" id="GO:0000155">
    <property type="term" value="F:phosphorelay sensor kinase activity"/>
    <property type="evidence" value="ECO:0007669"/>
    <property type="project" value="InterPro"/>
</dbReference>
<evidence type="ECO:0000256" key="1">
    <source>
        <dbReference type="ARBA" id="ARBA00000085"/>
    </source>
</evidence>
<dbReference type="CDD" id="cd00082">
    <property type="entry name" value="HisKA"/>
    <property type="match status" value="1"/>
</dbReference>
<dbReference type="InterPro" id="IPR003594">
    <property type="entry name" value="HATPase_dom"/>
</dbReference>
<dbReference type="Gene3D" id="3.30.565.10">
    <property type="entry name" value="Histidine kinase-like ATPase, C-terminal domain"/>
    <property type="match status" value="1"/>
</dbReference>
<dbReference type="InterPro" id="IPR007895">
    <property type="entry name" value="MASE1"/>
</dbReference>
<feature type="transmembrane region" description="Helical" evidence="11">
    <location>
        <begin position="610"/>
        <end position="632"/>
    </location>
</feature>
<dbReference type="CDD" id="cd16922">
    <property type="entry name" value="HATPase_EvgS-ArcB-TorS-like"/>
    <property type="match status" value="1"/>
</dbReference>
<dbReference type="Pfam" id="PF05231">
    <property type="entry name" value="MASE1"/>
    <property type="match status" value="1"/>
</dbReference>
<dbReference type="PANTHER" id="PTHR45339">
    <property type="entry name" value="HYBRID SIGNAL TRANSDUCTION HISTIDINE KINASE J"/>
    <property type="match status" value="1"/>
</dbReference>
<dbReference type="SUPFAM" id="SSF55874">
    <property type="entry name" value="ATPase domain of HSP90 chaperone/DNA topoisomerase II/histidine kinase"/>
    <property type="match status" value="1"/>
</dbReference>
<evidence type="ECO:0000256" key="9">
    <source>
        <dbReference type="ARBA" id="ARBA00023136"/>
    </source>
</evidence>
<evidence type="ECO:0000259" key="14">
    <source>
        <dbReference type="PROSITE" id="PS50839"/>
    </source>
</evidence>
<feature type="transmembrane region" description="Helical" evidence="11">
    <location>
        <begin position="75"/>
        <end position="96"/>
    </location>
</feature>
<dbReference type="Pfam" id="PF00512">
    <property type="entry name" value="HisKA"/>
    <property type="match status" value="1"/>
</dbReference>
<dbReference type="Proteomes" id="UP000193396">
    <property type="component" value="Unassembled WGS sequence"/>
</dbReference>
<evidence type="ECO:0000256" key="8">
    <source>
        <dbReference type="ARBA" id="ARBA00023012"/>
    </source>
</evidence>
<reference evidence="15 16" key="1">
    <citation type="submission" date="2014-03" db="EMBL/GenBank/DDBJ databases">
        <title>The draft genome sequence of Thalassospira alkalitolerans JCM 18968.</title>
        <authorList>
            <person name="Lai Q."/>
            <person name="Shao Z."/>
        </authorList>
    </citation>
    <scope>NUCLEOTIDE SEQUENCE [LARGE SCALE GENOMIC DNA]</scope>
    <source>
        <strain evidence="15 16">JCM 18968</strain>
    </source>
</reference>
<evidence type="ECO:0000256" key="5">
    <source>
        <dbReference type="ARBA" id="ARBA00022553"/>
    </source>
</evidence>
<dbReference type="Pfam" id="PF02518">
    <property type="entry name" value="HATPase_c"/>
    <property type="match status" value="1"/>
</dbReference>
<feature type="modified residue" description="4-aspartylphosphate" evidence="10">
    <location>
        <position position="982"/>
    </location>
</feature>
<keyword evidence="16" id="KW-1185">Reference proteome</keyword>
<feature type="domain" description="Response regulatory" evidence="13">
    <location>
        <begin position="933"/>
        <end position="1051"/>
    </location>
</feature>
<feature type="transmembrane region" description="Helical" evidence="11">
    <location>
        <begin position="108"/>
        <end position="139"/>
    </location>
</feature>
<feature type="transmembrane region" description="Helical" evidence="11">
    <location>
        <begin position="38"/>
        <end position="55"/>
    </location>
</feature>
<proteinExistence type="predicted"/>
<dbReference type="PANTHER" id="PTHR45339:SF5">
    <property type="entry name" value="HISTIDINE KINASE"/>
    <property type="match status" value="1"/>
</dbReference>
<sequence length="1067" mass="118106">MRPDRVDIIRFATIVLAYFISGYIGLQFPYYGSNVTLIWAPSGIALATLVAWGWRYWPAVLIAALLVNLTTSAPVYTAALIACGNTLAAVLPVILFRRFLGSHDRISFRGIIGMIGFGVVLNPLISSLLGTLVLCLTVIGDFSNYREIWQGWWLGDLVGVIIIGSVVLRLLSHDYHSRDRAFYIELACAGTAAVIASSVVHLIPTISHPEYMFLFVSLPFALWGAIRFGLFGTTIINALISFDLVVFAASGHSAFVNTDLSTALTNMYGYLVAVTLSTLVLAAGMENIAHVNRNTADGRITSEIHRLRKNLAIVVGATGFLLSIAAAGYTYLQIDAARKNQTELFRRAFEASLREELSRATDSLVAVRTLFDVDTSVSQDTFDAMIGPWVERRPGVAALEWAPRISQKHRQLIEESAIQRGVEDFLISHFVDGKKIVAPIKDAYYPIFYIFPRSGNERAVGFDLSSEPTRRAALEKAQISGEITLTPPLKLVQSGVTNVHALAFLSVPDRRNPDGPPLGFAAGILRLTHMIRRAEQIARLPSDFEIILADLKAEDGLQLIYSNRSASVAMDQIRKQTAIDFNPHVSDFSFGHRDWTIILHNDAGEYGGIFYWQPWAIFIFGATISILLVIYLRSLTRTERRIVDLVYQRTQELDNARRDAEVSMNKALQADRAKSEFIAHMSHEFRSPMTSILGYAQLARDAIDNLEPSETIRGYLVTINSAGQHVLSLIGDVLDLSKIEAGKLVLENTPTDIHGICEEVVSMMMVPARNQNNRIHLQIPTDMPRWVMGDPVRIKQVLTNLVSNAIKFTKFGNIHVVVTSRGITDEHLSFRIEVRDEGIGIPPDKVQSLFEAFTQVDTSTTRRFGGTGLGLAICQKMILAMGGSIDAESTEGEGSVFWFDLNLPLATPTRSNLPDVEDSGSDTPASRGVIGRNLLLVEDIEINRILAQKLLEQQGHIITTASDGQEAIDILTQQDFDAILMDVHMPVMDGIEATRQIREFEDAVKATIPVLALTADTSSDNLTAFREAGMDAHCTKPLDIKAINREIKRLEYRMLAERKEQLTNTRN</sequence>
<evidence type="ECO:0000256" key="3">
    <source>
        <dbReference type="ARBA" id="ARBA00012438"/>
    </source>
</evidence>
<dbReference type="InterPro" id="IPR001789">
    <property type="entry name" value="Sig_transdc_resp-reg_receiver"/>
</dbReference>
<dbReference type="InterPro" id="IPR036890">
    <property type="entry name" value="HATPase_C_sf"/>
</dbReference>
<dbReference type="Pfam" id="PF00072">
    <property type="entry name" value="Response_reg"/>
    <property type="match status" value="1"/>
</dbReference>
<dbReference type="PROSITE" id="PS50839">
    <property type="entry name" value="CHASE"/>
    <property type="match status" value="1"/>
</dbReference>
<evidence type="ECO:0000313" key="16">
    <source>
        <dbReference type="Proteomes" id="UP000193396"/>
    </source>
</evidence>
<dbReference type="InterPro" id="IPR006189">
    <property type="entry name" value="CHASE_dom"/>
</dbReference>
<keyword evidence="5 10" id="KW-0597">Phosphoprotein</keyword>
<dbReference type="Pfam" id="PF03924">
    <property type="entry name" value="CHASE"/>
    <property type="match status" value="1"/>
</dbReference>
<comment type="catalytic activity">
    <reaction evidence="1">
        <text>ATP + protein L-histidine = ADP + protein N-phospho-L-histidine.</text>
        <dbReference type="EC" id="2.7.13.3"/>
    </reaction>
</comment>
<dbReference type="PRINTS" id="PR00344">
    <property type="entry name" value="BCTRLSENSOR"/>
</dbReference>
<organism evidence="15 16">
    <name type="scientific">Thalassospira alkalitolerans</name>
    <dbReference type="NCBI Taxonomy" id="1293890"/>
    <lineage>
        <taxon>Bacteria</taxon>
        <taxon>Pseudomonadati</taxon>
        <taxon>Pseudomonadota</taxon>
        <taxon>Alphaproteobacteria</taxon>
        <taxon>Rhodospirillales</taxon>
        <taxon>Thalassospiraceae</taxon>
        <taxon>Thalassospira</taxon>
    </lineage>
</organism>
<feature type="domain" description="CHASE" evidence="14">
    <location>
        <begin position="373"/>
        <end position="598"/>
    </location>
</feature>
<evidence type="ECO:0000256" key="6">
    <source>
        <dbReference type="ARBA" id="ARBA00022692"/>
    </source>
</evidence>
<feature type="transmembrane region" description="Helical" evidence="11">
    <location>
        <begin position="310"/>
        <end position="332"/>
    </location>
</feature>
<protein>
    <recommendedName>
        <fullName evidence="3">histidine kinase</fullName>
        <ecNumber evidence="3">2.7.13.3</ecNumber>
    </recommendedName>
</protein>
<dbReference type="InterPro" id="IPR005467">
    <property type="entry name" value="His_kinase_dom"/>
</dbReference>
<keyword evidence="6 11" id="KW-0812">Transmembrane</keyword>
<evidence type="ECO:0000256" key="4">
    <source>
        <dbReference type="ARBA" id="ARBA00022475"/>
    </source>
</evidence>
<keyword evidence="15" id="KW-0418">Kinase</keyword>
<evidence type="ECO:0000256" key="11">
    <source>
        <dbReference type="SAM" id="Phobius"/>
    </source>
</evidence>
<feature type="transmembrane region" description="Helical" evidence="11">
    <location>
        <begin position="235"/>
        <end position="255"/>
    </location>
</feature>
<evidence type="ECO:0000259" key="13">
    <source>
        <dbReference type="PROSITE" id="PS50110"/>
    </source>
</evidence>
<gene>
    <name evidence="15" type="ORF">TALK_13110</name>
</gene>
<dbReference type="InterPro" id="IPR036097">
    <property type="entry name" value="HisK_dim/P_sf"/>
</dbReference>
<dbReference type="InterPro" id="IPR011006">
    <property type="entry name" value="CheY-like_superfamily"/>
</dbReference>
<dbReference type="AlphaFoldDB" id="A0A1Y2LA33"/>
<dbReference type="PROSITE" id="PS50109">
    <property type="entry name" value="HIS_KIN"/>
    <property type="match status" value="1"/>
</dbReference>
<dbReference type="Gene3D" id="1.10.287.130">
    <property type="match status" value="1"/>
</dbReference>
<dbReference type="CDD" id="cd17546">
    <property type="entry name" value="REC_hyHK_CKI1_RcsC-like"/>
    <property type="match status" value="1"/>
</dbReference>
<evidence type="ECO:0000256" key="2">
    <source>
        <dbReference type="ARBA" id="ARBA00004651"/>
    </source>
</evidence>
<dbReference type="Gene3D" id="3.40.50.2300">
    <property type="match status" value="1"/>
</dbReference>
<keyword evidence="9 11" id="KW-0472">Membrane</keyword>
<evidence type="ECO:0000259" key="12">
    <source>
        <dbReference type="PROSITE" id="PS50109"/>
    </source>
</evidence>
<keyword evidence="7 11" id="KW-1133">Transmembrane helix</keyword>
<dbReference type="STRING" id="1293890.TALK_13110"/>
<dbReference type="OrthoDB" id="9813151at2"/>
<keyword evidence="15" id="KW-0808">Transferase</keyword>
<feature type="transmembrane region" description="Helical" evidence="11">
    <location>
        <begin position="6"/>
        <end position="26"/>
    </location>
</feature>
<evidence type="ECO:0000256" key="10">
    <source>
        <dbReference type="PROSITE-ProRule" id="PRU00169"/>
    </source>
</evidence>
<feature type="transmembrane region" description="Helical" evidence="11">
    <location>
        <begin position="183"/>
        <end position="205"/>
    </location>
</feature>
<comment type="subcellular location">
    <subcellularLocation>
        <location evidence="2">Cell membrane</location>
        <topology evidence="2">Multi-pass membrane protein</topology>
    </subcellularLocation>
</comment>
<feature type="transmembrane region" description="Helical" evidence="11">
    <location>
        <begin position="211"/>
        <end position="228"/>
    </location>
</feature>
<dbReference type="SUPFAM" id="SSF47384">
    <property type="entry name" value="Homodimeric domain of signal transducing histidine kinase"/>
    <property type="match status" value="1"/>
</dbReference>
<keyword evidence="8" id="KW-0902">Two-component regulatory system</keyword>
<dbReference type="FunFam" id="3.30.565.10:FF:000010">
    <property type="entry name" value="Sensor histidine kinase RcsC"/>
    <property type="match status" value="1"/>
</dbReference>
<comment type="caution">
    <text evidence="15">The sequence shown here is derived from an EMBL/GenBank/DDBJ whole genome shotgun (WGS) entry which is preliminary data.</text>
</comment>
<dbReference type="SMART" id="SM00448">
    <property type="entry name" value="REC"/>
    <property type="match status" value="1"/>
</dbReference>
<accession>A0A1Y2LA33</accession>
<dbReference type="InterPro" id="IPR042240">
    <property type="entry name" value="CHASE_sf"/>
</dbReference>
<dbReference type="InterPro" id="IPR003661">
    <property type="entry name" value="HisK_dim/P_dom"/>
</dbReference>
<feature type="domain" description="Histidine kinase" evidence="12">
    <location>
        <begin position="680"/>
        <end position="905"/>
    </location>
</feature>
<dbReference type="EC" id="2.7.13.3" evidence="3"/>
<dbReference type="RefSeq" id="WP_085619562.1">
    <property type="nucleotide sequence ID" value="NZ_JFKB01000008.1"/>
</dbReference>
<dbReference type="PROSITE" id="PS50110">
    <property type="entry name" value="RESPONSE_REGULATORY"/>
    <property type="match status" value="1"/>
</dbReference>
<dbReference type="SMART" id="SM00388">
    <property type="entry name" value="HisKA"/>
    <property type="match status" value="1"/>
</dbReference>
<name>A0A1Y2LA33_9PROT</name>
<dbReference type="SMART" id="SM00387">
    <property type="entry name" value="HATPase_c"/>
    <property type="match status" value="1"/>
</dbReference>
<feature type="transmembrane region" description="Helical" evidence="11">
    <location>
        <begin position="267"/>
        <end position="289"/>
    </location>
</feature>
<dbReference type="SMART" id="SM01079">
    <property type="entry name" value="CHASE"/>
    <property type="match status" value="1"/>
</dbReference>